<dbReference type="Pfam" id="PF07534">
    <property type="entry name" value="TLD"/>
    <property type="match status" value="2"/>
</dbReference>
<keyword evidence="10" id="KW-0325">Glycoprotein</keyword>
<dbReference type="Gene3D" id="2.60.120.260">
    <property type="entry name" value="Galactose-binding domain-like"/>
    <property type="match status" value="2"/>
</dbReference>
<organism evidence="20 21">
    <name type="scientific">Pocillopora meandrina</name>
    <dbReference type="NCBI Taxonomy" id="46732"/>
    <lineage>
        <taxon>Eukaryota</taxon>
        <taxon>Metazoa</taxon>
        <taxon>Cnidaria</taxon>
        <taxon>Anthozoa</taxon>
        <taxon>Hexacorallia</taxon>
        <taxon>Scleractinia</taxon>
        <taxon>Astrocoeniina</taxon>
        <taxon>Pocilloporidae</taxon>
        <taxon>Pocillopora</taxon>
    </lineage>
</organism>
<evidence type="ECO:0000256" key="2">
    <source>
        <dbReference type="ARBA" id="ARBA00004316"/>
    </source>
</evidence>
<evidence type="ECO:0000256" key="8">
    <source>
        <dbReference type="ARBA" id="ARBA00022837"/>
    </source>
</evidence>
<keyword evidence="4" id="KW-0964">Secreted</keyword>
<evidence type="ECO:0000313" key="20">
    <source>
        <dbReference type="EMBL" id="CAH3152798.1"/>
    </source>
</evidence>
<dbReference type="Gene3D" id="3.90.215.10">
    <property type="entry name" value="Gamma Fibrinogen, chain A, domain 1"/>
    <property type="match status" value="1"/>
</dbReference>
<dbReference type="PROSITE" id="PS50060">
    <property type="entry name" value="MAM_2"/>
    <property type="match status" value="1"/>
</dbReference>
<keyword evidence="21" id="KW-1185">Reference proteome</keyword>
<dbReference type="Pfam" id="PF00629">
    <property type="entry name" value="MAM"/>
    <property type="match status" value="1"/>
</dbReference>
<dbReference type="InterPro" id="IPR001791">
    <property type="entry name" value="Laminin_G"/>
</dbReference>
<dbReference type="PROSITE" id="PS51886">
    <property type="entry name" value="TLDC"/>
    <property type="match status" value="2"/>
</dbReference>
<keyword evidence="11" id="KW-0966">Cell projection</keyword>
<feature type="domain" description="TLDc" evidence="19">
    <location>
        <begin position="1730"/>
        <end position="1873"/>
    </location>
</feature>
<dbReference type="InterPro" id="IPR006571">
    <property type="entry name" value="TLDc_dom"/>
</dbReference>
<feature type="domain" description="Pentraxin (PTX)" evidence="18">
    <location>
        <begin position="657"/>
        <end position="859"/>
    </location>
</feature>
<dbReference type="PROSITE" id="PS51406">
    <property type="entry name" value="FIBRINOGEN_C_2"/>
    <property type="match status" value="1"/>
</dbReference>
<dbReference type="CDD" id="cd00087">
    <property type="entry name" value="FReD"/>
    <property type="match status" value="1"/>
</dbReference>
<evidence type="ECO:0000256" key="4">
    <source>
        <dbReference type="ARBA" id="ARBA00022530"/>
    </source>
</evidence>
<evidence type="ECO:0000256" key="7">
    <source>
        <dbReference type="ARBA" id="ARBA00022737"/>
    </source>
</evidence>
<feature type="non-terminal residue" evidence="20">
    <location>
        <position position="2540"/>
    </location>
</feature>
<dbReference type="InterPro" id="IPR030476">
    <property type="entry name" value="Pentaxin_CS"/>
</dbReference>
<dbReference type="InterPro" id="IPR000421">
    <property type="entry name" value="FA58C"/>
</dbReference>
<dbReference type="SMART" id="SM00231">
    <property type="entry name" value="FA58C"/>
    <property type="match status" value="1"/>
</dbReference>
<dbReference type="SUPFAM" id="SSF49899">
    <property type="entry name" value="Concanavalin A-like lectins/glucanases"/>
    <property type="match status" value="7"/>
</dbReference>
<feature type="domain" description="F5/8 type C" evidence="13">
    <location>
        <begin position="1270"/>
        <end position="1429"/>
    </location>
</feature>
<keyword evidence="5" id="KW-0245">EGF-like domain</keyword>
<dbReference type="InterPro" id="IPR002181">
    <property type="entry name" value="Fibrinogen_a/b/g_C_dom"/>
</dbReference>
<feature type="domain" description="MAM" evidence="15">
    <location>
        <begin position="1554"/>
        <end position="1708"/>
    </location>
</feature>
<dbReference type="InterPro" id="IPR008979">
    <property type="entry name" value="Galactose-bd-like_sf"/>
</dbReference>
<keyword evidence="9" id="KW-1015">Disulfide bond</keyword>
<evidence type="ECO:0000259" key="13">
    <source>
        <dbReference type="PROSITE" id="PS50022"/>
    </source>
</evidence>
<dbReference type="Pfam" id="PF13385">
    <property type="entry name" value="Laminin_G_3"/>
    <property type="match status" value="6"/>
</dbReference>
<evidence type="ECO:0000259" key="14">
    <source>
        <dbReference type="PROSITE" id="PS50025"/>
    </source>
</evidence>
<dbReference type="SUPFAM" id="SSF49785">
    <property type="entry name" value="Galactose-binding domain-like"/>
    <property type="match status" value="2"/>
</dbReference>
<dbReference type="CDD" id="cd06263">
    <property type="entry name" value="MAM"/>
    <property type="match status" value="1"/>
</dbReference>
<sequence length="2540" mass="287594">FVDHDFSLEFPSRQKSQSAHSTVRINGDKDIDALTICLWLKSSLKSDLGLLRYFDEAGSDVYFALRLGSGGQIWLSIHGEDRELDKMPHIQNGEWHGLCVTWNKDDGHFLIYYDGRLIRSESGLKSGKSFSSNNTFTLGIGAEEKFNYTGMLGHVNIWSRVLEHPLLSALSSKCGVERGGLVSWPRFQKDLRGVNVGESCSFHGEGKHINITHDVKHWKLDGEDQDLNPQYSTVFLEGRLDGHKAVYLDQTMAYIKAPPISFGMAFTITCWVKLLYSAPIYRPILSVETNSTDKFSIGFDADNQLLLDSWSQGDYNITKSYALRTNEWIHVTVTCNQDSVLSFFVNGMKNISVADVWQGPGSGAFEIGRYKNISEDKHRYFHGFLSDLFVFSRALNADEIGRLMGYSNPCTFSEWSSDALTPQQTPQEKFRHKYCPGIGECKEVRKWKPADCREVLLSGNKTSAKYAISPLNNHEEFEVFCDQETQGGGWTVVQQRLNGSLSFDRTWDEYKAGFGTVGGKSEMWLGNNRIHSLMTQKTELLIELTAFDGTEGFAYYSHFHITGEDLWYKLSVGGFSGNIPDKLELLNNLNFSVTKCGAATSSSGWWFTPSCGEALLNSKYGNETGSMMWSGFPHTGAHKGKIKKTTMKIRRKEDHFGDYTLKFSERRETLSTVTFPIILTEFQAFTLCLWLKVRPPTVPRQMNLLRYAEQDGNFSMDLRSDDKEYKIILSIWPNTQRFNVQVKYPSLDGGWHHVCTSWTSVDGRGAISIDGSQTSFLGIGNGTKFTGGGKVFIGNTHVLDPPQLDGEITYMNLWDKVLSNASIENLALSCSAEAGNVLQWSLFAAMSVGNVQVVPFPACRAKEMYYWNFSNSSSSESFDKNKNHRAELTGAPISADQKYFVIEDQGKFLAENLSSHLSGENGFTVSFLARQTVLASNILKDDFKSLEVLRKAFPDFIRDHATWKRCYYANQSSWNTTEFHTECDYKGPTLTIVRVREYVFGGFVDQSWGGKPAEIGRQIEGFLFSLSNPFNLAPLILSIQHGNASGRTDPLLGPSFGERELELFEDKNGRIMGYSSLGASFGLRDISLFSYETRYYLAGSQHFYPNQVEVFYYHVPSTPLGLENQILPDNYLSNSSQLNSSTGPYLARLNEQRDSKAWCSTGPNEWLEVFLGKQYTLTHVALQSIGGGVDVSELKVQYENTEDGTKWTNYSKEIDGKEIPKVCLLLFLQAGFVIKEAFIPSFQAVKVRFYLTEARIQCIKMELYSYDTGCSQPHGVENRTVIPDEQLSASSTEVSDKYNKDYFWPNKGRLNHDEEGASSWGPYKHPVHLFEGIWFQVDLKEETEVTCIATQGRPTNIQWPTKYQIAYSSEGNDWKYFEYNNKVKEFDANSDQHMAATNWLVPSIYGRFFRVYITQCNMDCRLRMELYGRRDSSNSIYWFKNGLCFIVRRGRYHILFAKENYRWEIRHQLVVNQWFQATVTWKPQEGLKFYVNGNLVASHKNPMQMSVSPDHEPFKLLIASKENGGGWSRVTSIDDVAVWGIAMSKEQIKRNSEVHFDFDDNFRDWKSLIDGTSAWTLHQGYTKTSGTGPCDDVSRGGRYIYFDASQSKGNARFSTPYSIHSHTCLKFRYHMTGMHTGRLNVYATDIRGHEQLLWRLFGEQDSTWREASIPFNDIHPQYQVTFEAVGRPDYSGDLALDQIAFTRESCVFSPFSAAPQNSYRSGVVITSSIVSMDTIYNEYLGLMMKEEGYGSSRWIPCYRALDNGWNVSTFHRLCDDKGPTMTIIRKNDNVFGGFTERRWREGQDNDHSSYDLHFWRQIFTEGVKSVIPLTSLSNSSFTASMWIKTSVRLPLRVFAINRKNNSLLLKLESAGLLTLCLIGSIPRVLNDGSWHHITVVWHGSSKSWTLFSDGVNRGRQTENNWNESFVLSSATLFIGGKPRNDASKLFSGRITQFNMWDHELEEEKITMLARGRLSEPGNMIQWSNLRSKIQGEPRIVEPSSCSSSNYRTDTKAFIFLLNYTSDGTLFKKKVSEESSAFATYSSPFTGPTFGESPFDFQIGIDGDMKQGTSQYPVSYKGDGNFKGSKLETLLAGASNFNVNDVEVLFRAQGASLCSDYCPFYHYCDEITGICRCANKDPELCQLVNFYEDSSHLWLLESVEDIKDLRTLGRGQSKGGVSFSGDGLVTDGVNGEVLLNHEGDTCATKSAYSNCDDLGFTVSLSLKPWYKTDAARQTFFKSRGKFVVYQERGKKSLIIRVQGRAQYCLKEIVMPEKIWSHLAFTYKPSGTKTLTIYRNGKRIDEFVRDEGCEVDGEPEFPSSNMSLGSEGGVFAKAHYFLIAIWRQVLSEERIAQIYRSIQGERVCFYPNKYSILFLIFLYNLFYEGVRVAVDVNEFRNGSVIADFTIVYNVSDYRWIEKLKQSISSTGLLYNMPLELEELTAENVPEVAPTNVSVFLVEDTSIYIRWDNLSLPPSISAIFQGYKVFIRPAGSADVIVTTVNDLVNFVTIEGLEPLVTYNLTVAGYTQSGVGRESESLSVTTTL</sequence>
<evidence type="ECO:0000256" key="3">
    <source>
        <dbReference type="ARBA" id="ARBA00004498"/>
    </source>
</evidence>
<dbReference type="SMART" id="SM00186">
    <property type="entry name" value="FBG"/>
    <property type="match status" value="1"/>
</dbReference>
<comment type="cofactor">
    <cofactor evidence="1">
        <name>Ca(2+)</name>
        <dbReference type="ChEBI" id="CHEBI:29108"/>
    </cofactor>
</comment>
<dbReference type="InterPro" id="IPR003961">
    <property type="entry name" value="FN3_dom"/>
</dbReference>
<feature type="domain" description="Fibronectin type-III" evidence="16">
    <location>
        <begin position="2446"/>
        <end position="2540"/>
    </location>
</feature>
<dbReference type="InterPro" id="IPR013783">
    <property type="entry name" value="Ig-like_fold"/>
</dbReference>
<feature type="domain" description="F5/8 type C" evidence="13">
    <location>
        <begin position="1115"/>
        <end position="1210"/>
    </location>
</feature>
<evidence type="ECO:0000256" key="9">
    <source>
        <dbReference type="ARBA" id="ARBA00023157"/>
    </source>
</evidence>
<evidence type="ECO:0000259" key="16">
    <source>
        <dbReference type="PROSITE" id="PS50853"/>
    </source>
</evidence>
<dbReference type="InterPro" id="IPR001759">
    <property type="entry name" value="PTX_dom"/>
</dbReference>
<dbReference type="SMART" id="SM00137">
    <property type="entry name" value="MAM"/>
    <property type="match status" value="1"/>
</dbReference>
<evidence type="ECO:0000313" key="21">
    <source>
        <dbReference type="Proteomes" id="UP001159428"/>
    </source>
</evidence>
<evidence type="ECO:0000256" key="5">
    <source>
        <dbReference type="ARBA" id="ARBA00022536"/>
    </source>
</evidence>
<dbReference type="NCBIfam" id="NF040941">
    <property type="entry name" value="GGGWT_bact"/>
    <property type="match status" value="1"/>
</dbReference>
<feature type="domain" description="TLDc" evidence="19">
    <location>
        <begin position="937"/>
        <end position="1114"/>
    </location>
</feature>
<dbReference type="GO" id="GO:0016020">
    <property type="term" value="C:membrane"/>
    <property type="evidence" value="ECO:0007669"/>
    <property type="project" value="InterPro"/>
</dbReference>
<name>A0AAU9XMA2_9CNID</name>
<dbReference type="InterPro" id="IPR036056">
    <property type="entry name" value="Fibrinogen-like_C"/>
</dbReference>
<dbReference type="SMART" id="SM00060">
    <property type="entry name" value="FN3"/>
    <property type="match status" value="1"/>
</dbReference>
<keyword evidence="8" id="KW-0106">Calcium</keyword>
<proteinExistence type="predicted"/>
<comment type="caution">
    <text evidence="12">Lacks conserved residue(s) required for the propagation of feature annotation.</text>
</comment>
<dbReference type="Proteomes" id="UP001159428">
    <property type="component" value="Unassembled WGS sequence"/>
</dbReference>
<dbReference type="PANTHER" id="PTHR19277:SF125">
    <property type="entry name" value="B6"/>
    <property type="match status" value="1"/>
</dbReference>
<dbReference type="Gene3D" id="2.60.40.10">
    <property type="entry name" value="Immunoglobulins"/>
    <property type="match status" value="1"/>
</dbReference>
<keyword evidence="7" id="KW-0677">Repeat</keyword>
<dbReference type="PROSITE" id="PS00289">
    <property type="entry name" value="PTX_1"/>
    <property type="match status" value="1"/>
</dbReference>
<dbReference type="PROSITE" id="PS50853">
    <property type="entry name" value="FN3"/>
    <property type="match status" value="1"/>
</dbReference>
<feature type="domain" description="Laminin G" evidence="14">
    <location>
        <begin position="7"/>
        <end position="200"/>
    </location>
</feature>
<feature type="domain" description="Pentraxin (PTX)" evidence="18">
    <location>
        <begin position="4"/>
        <end position="203"/>
    </location>
</feature>
<dbReference type="InterPro" id="IPR036116">
    <property type="entry name" value="FN3_sf"/>
</dbReference>
<dbReference type="EMBL" id="CALNXJ010000052">
    <property type="protein sequence ID" value="CAH3152798.1"/>
    <property type="molecule type" value="Genomic_DNA"/>
</dbReference>
<dbReference type="CDD" id="cd00057">
    <property type="entry name" value="FA58C"/>
    <property type="match status" value="1"/>
</dbReference>
<reference evidence="20 21" key="1">
    <citation type="submission" date="2022-05" db="EMBL/GenBank/DDBJ databases">
        <authorList>
            <consortium name="Genoscope - CEA"/>
            <person name="William W."/>
        </authorList>
    </citation>
    <scope>NUCLEOTIDE SEQUENCE [LARGE SCALE GENOMIC DNA]</scope>
</reference>
<dbReference type="CDD" id="cd00063">
    <property type="entry name" value="FN3"/>
    <property type="match status" value="1"/>
</dbReference>
<evidence type="ECO:0000256" key="10">
    <source>
        <dbReference type="ARBA" id="ARBA00023180"/>
    </source>
</evidence>
<dbReference type="PROSITE" id="PS51828">
    <property type="entry name" value="PTX_2"/>
    <property type="match status" value="3"/>
</dbReference>
<evidence type="ECO:0000259" key="19">
    <source>
        <dbReference type="PROSITE" id="PS51886"/>
    </source>
</evidence>
<dbReference type="SMART" id="SM00159">
    <property type="entry name" value="PTX"/>
    <property type="match status" value="3"/>
</dbReference>
<dbReference type="InterPro" id="IPR013320">
    <property type="entry name" value="ConA-like_dom_sf"/>
</dbReference>
<dbReference type="InterPro" id="IPR014716">
    <property type="entry name" value="Fibrinogen_a/b/g_C_1"/>
</dbReference>
<feature type="non-terminal residue" evidence="20">
    <location>
        <position position="1"/>
    </location>
</feature>
<dbReference type="GO" id="GO:0046872">
    <property type="term" value="F:metal ion binding"/>
    <property type="evidence" value="ECO:0007669"/>
    <property type="project" value="UniProtKB-KW"/>
</dbReference>
<dbReference type="Pfam" id="PF00754">
    <property type="entry name" value="F5_F8_type_C"/>
    <property type="match status" value="2"/>
</dbReference>
<evidence type="ECO:0000256" key="6">
    <source>
        <dbReference type="ARBA" id="ARBA00022723"/>
    </source>
</evidence>
<keyword evidence="4" id="KW-0272">Extracellular matrix</keyword>
<comment type="caution">
    <text evidence="20">The sequence shown here is derived from an EMBL/GenBank/DDBJ whole genome shotgun (WGS) entry which is preliminary data.</text>
</comment>
<dbReference type="SUPFAM" id="SSF49265">
    <property type="entry name" value="Fibronectin type III"/>
    <property type="match status" value="1"/>
</dbReference>
<dbReference type="InterPro" id="IPR000998">
    <property type="entry name" value="MAM_dom"/>
</dbReference>
<feature type="domain" description="Pentraxin (PTX)" evidence="18">
    <location>
        <begin position="1808"/>
        <end position="2002"/>
    </location>
</feature>
<dbReference type="SUPFAM" id="SSF56496">
    <property type="entry name" value="Fibrinogen C-terminal domain-like"/>
    <property type="match status" value="1"/>
</dbReference>
<gene>
    <name evidence="20" type="ORF">PMEA_00026838</name>
</gene>
<feature type="domain" description="Fibrinogen C-terminal" evidence="17">
    <location>
        <begin position="443"/>
        <end position="653"/>
    </location>
</feature>
<evidence type="ECO:0000256" key="12">
    <source>
        <dbReference type="PROSITE-ProRule" id="PRU00122"/>
    </source>
</evidence>
<evidence type="ECO:0000256" key="11">
    <source>
        <dbReference type="ARBA" id="ARBA00023273"/>
    </source>
</evidence>
<evidence type="ECO:0000259" key="18">
    <source>
        <dbReference type="PROSITE" id="PS51828"/>
    </source>
</evidence>
<dbReference type="GO" id="GO:0042995">
    <property type="term" value="C:cell projection"/>
    <property type="evidence" value="ECO:0007669"/>
    <property type="project" value="UniProtKB-SubCell"/>
</dbReference>
<dbReference type="Pfam" id="PF00041">
    <property type="entry name" value="fn3"/>
    <property type="match status" value="1"/>
</dbReference>
<dbReference type="PANTHER" id="PTHR19277">
    <property type="entry name" value="PENTRAXIN"/>
    <property type="match status" value="1"/>
</dbReference>
<comment type="subcellular location">
    <subcellularLocation>
        <location evidence="2">Cell projection</location>
    </subcellularLocation>
    <subcellularLocation>
        <location evidence="3">Secreted</location>
        <location evidence="3">Extracellular space</location>
        <location evidence="3">Extracellular matrix</location>
    </subcellularLocation>
</comment>
<dbReference type="InterPro" id="IPR051360">
    <property type="entry name" value="Neuronal_Pentraxin_Related"/>
</dbReference>
<dbReference type="PROSITE" id="PS50025">
    <property type="entry name" value="LAM_G_DOMAIN"/>
    <property type="match status" value="1"/>
</dbReference>
<evidence type="ECO:0000256" key="1">
    <source>
        <dbReference type="ARBA" id="ARBA00001913"/>
    </source>
</evidence>
<dbReference type="Pfam" id="PF00147">
    <property type="entry name" value="Fibrinogen_C"/>
    <property type="match status" value="1"/>
</dbReference>
<accession>A0AAU9XMA2</accession>
<dbReference type="Gene3D" id="2.60.120.200">
    <property type="match status" value="7"/>
</dbReference>
<evidence type="ECO:0000259" key="17">
    <source>
        <dbReference type="PROSITE" id="PS51406"/>
    </source>
</evidence>
<protein>
    <submittedName>
        <fullName evidence="20">Uncharacterized protein</fullName>
    </submittedName>
</protein>
<keyword evidence="6" id="KW-0479">Metal-binding</keyword>
<dbReference type="PROSITE" id="PS50022">
    <property type="entry name" value="FA58C_3"/>
    <property type="match status" value="2"/>
</dbReference>
<evidence type="ECO:0000259" key="15">
    <source>
        <dbReference type="PROSITE" id="PS50060"/>
    </source>
</evidence>